<name>A0ABX7IDA9_9BACT</name>
<dbReference type="SUPFAM" id="SSF51905">
    <property type="entry name" value="FAD/NAD(P)-binding domain"/>
    <property type="match status" value="1"/>
</dbReference>
<evidence type="ECO:0000256" key="9">
    <source>
        <dbReference type="SAM" id="Phobius"/>
    </source>
</evidence>
<dbReference type="Pfam" id="PF22366">
    <property type="entry name" value="NDH2_C"/>
    <property type="match status" value="1"/>
</dbReference>
<sequence>MRIVIIGGGFAGVNLAMHLSGSKYEVILVDKNNYNFFPPLIYQVATAFLEPSSISYPFRKLFRGKKNLHFRLGELQRVVPGENKIVLNNGELSYDFLVFATGAETNFFGMENVKKNSTPMKTVDDAIEMRNRLLLQMEHATISNDPAEIKKLLTVVIAGGGPTGVEISGMFAEMRNGILRKEYPELAGKGSEIYLVDGGDALLAPMSVKSQQDTYEALSKLGVKIKLNSHVTDFVDDRVYFTDGESIEAKTLIWAAGVTGKVFEGMPPEAYGRGRRLLVDAHNKVNGSYNIYAIGDACLQQTDPNWPNGHPQVAQVAIQQGKTLAHNFEHIAEQQPLKAFSYYDKGSMAIIGRAKAVVDMPRPKLHFKGVIAWLAWLFVHLISLINHRNRVKTLYNWMVAYFTKDQSLRMVIKPSVASKSVESVDH</sequence>
<keyword evidence="3" id="KW-0285">Flavoprotein</keyword>
<dbReference type="InterPro" id="IPR045024">
    <property type="entry name" value="NDH-2"/>
</dbReference>
<gene>
    <name evidence="12" type="ORF">HWI92_24800</name>
</gene>
<dbReference type="EC" id="1.6.5.9" evidence="2"/>
<evidence type="ECO:0000256" key="4">
    <source>
        <dbReference type="ARBA" id="ARBA00022827"/>
    </source>
</evidence>
<evidence type="ECO:0000259" key="11">
    <source>
        <dbReference type="Pfam" id="PF22366"/>
    </source>
</evidence>
<dbReference type="PANTHER" id="PTHR43706:SF47">
    <property type="entry name" value="EXTERNAL NADH-UBIQUINONE OXIDOREDUCTASE 1, MITOCHONDRIAL-RELATED"/>
    <property type="match status" value="1"/>
</dbReference>
<keyword evidence="7" id="KW-0520">NAD</keyword>
<comment type="catalytic activity">
    <reaction evidence="8">
        <text>a quinone + NADH + H(+) = a quinol + NAD(+)</text>
        <dbReference type="Rhea" id="RHEA:46160"/>
        <dbReference type="ChEBI" id="CHEBI:15378"/>
        <dbReference type="ChEBI" id="CHEBI:24646"/>
        <dbReference type="ChEBI" id="CHEBI:57540"/>
        <dbReference type="ChEBI" id="CHEBI:57945"/>
        <dbReference type="ChEBI" id="CHEBI:132124"/>
        <dbReference type="EC" id="1.6.5.9"/>
    </reaction>
</comment>
<keyword evidence="4" id="KW-0274">FAD</keyword>
<keyword evidence="9" id="KW-1133">Transmembrane helix</keyword>
<dbReference type="Pfam" id="PF07992">
    <property type="entry name" value="Pyr_redox_2"/>
    <property type="match status" value="1"/>
</dbReference>
<dbReference type="InterPro" id="IPR023753">
    <property type="entry name" value="FAD/NAD-binding_dom"/>
</dbReference>
<reference evidence="12 13" key="1">
    <citation type="submission" date="2020-06" db="EMBL/GenBank/DDBJ databases">
        <title>Dyadobacter sandarakinus sp. nov., isolated from the soil of the Arctic Yellow River Station.</title>
        <authorList>
            <person name="Zhang Y."/>
            <person name="Peng F."/>
        </authorList>
    </citation>
    <scope>NUCLEOTIDE SEQUENCE [LARGE SCALE GENOMIC DNA]</scope>
    <source>
        <strain evidence="12 13">Q3-56</strain>
    </source>
</reference>
<organism evidence="12 13">
    <name type="scientific">Dyadobacter sandarakinus</name>
    <dbReference type="NCBI Taxonomy" id="2747268"/>
    <lineage>
        <taxon>Bacteria</taxon>
        <taxon>Pseudomonadati</taxon>
        <taxon>Bacteroidota</taxon>
        <taxon>Cytophagia</taxon>
        <taxon>Cytophagales</taxon>
        <taxon>Spirosomataceae</taxon>
        <taxon>Dyadobacter</taxon>
    </lineage>
</organism>
<evidence type="ECO:0000313" key="12">
    <source>
        <dbReference type="EMBL" id="QRR03900.1"/>
    </source>
</evidence>
<accession>A0ABX7IDA9</accession>
<comment type="similarity">
    <text evidence="1">Belongs to the NADH dehydrogenase family.</text>
</comment>
<evidence type="ECO:0000256" key="3">
    <source>
        <dbReference type="ARBA" id="ARBA00022630"/>
    </source>
</evidence>
<evidence type="ECO:0000313" key="13">
    <source>
        <dbReference type="Proteomes" id="UP000612680"/>
    </source>
</evidence>
<protein>
    <recommendedName>
        <fullName evidence="2">NADH:ubiquinone reductase (non-electrogenic)</fullName>
        <ecNumber evidence="2">1.6.5.9</ecNumber>
    </recommendedName>
</protein>
<dbReference type="PRINTS" id="PR00368">
    <property type="entry name" value="FADPNR"/>
</dbReference>
<keyword evidence="5" id="KW-0809">Transit peptide</keyword>
<dbReference type="InterPro" id="IPR054585">
    <property type="entry name" value="NDH2-like_C"/>
</dbReference>
<evidence type="ECO:0000256" key="6">
    <source>
        <dbReference type="ARBA" id="ARBA00023002"/>
    </source>
</evidence>
<feature type="domain" description="FAD/NAD(P)-binding" evidence="10">
    <location>
        <begin position="1"/>
        <end position="321"/>
    </location>
</feature>
<proteinExistence type="inferred from homology"/>
<keyword evidence="9" id="KW-0812">Transmembrane</keyword>
<evidence type="ECO:0000256" key="7">
    <source>
        <dbReference type="ARBA" id="ARBA00023027"/>
    </source>
</evidence>
<evidence type="ECO:0000259" key="10">
    <source>
        <dbReference type="Pfam" id="PF07992"/>
    </source>
</evidence>
<keyword evidence="13" id="KW-1185">Reference proteome</keyword>
<keyword evidence="6" id="KW-0560">Oxidoreductase</keyword>
<dbReference type="PANTHER" id="PTHR43706">
    <property type="entry name" value="NADH DEHYDROGENASE"/>
    <property type="match status" value="1"/>
</dbReference>
<evidence type="ECO:0000256" key="8">
    <source>
        <dbReference type="ARBA" id="ARBA00047599"/>
    </source>
</evidence>
<feature type="domain" description="External alternative NADH-ubiquinone oxidoreductase-like C-terminal" evidence="11">
    <location>
        <begin position="345"/>
        <end position="402"/>
    </location>
</feature>
<dbReference type="EMBL" id="CP056775">
    <property type="protein sequence ID" value="QRR03900.1"/>
    <property type="molecule type" value="Genomic_DNA"/>
</dbReference>
<feature type="transmembrane region" description="Helical" evidence="9">
    <location>
        <begin position="365"/>
        <end position="385"/>
    </location>
</feature>
<evidence type="ECO:0000256" key="2">
    <source>
        <dbReference type="ARBA" id="ARBA00012637"/>
    </source>
</evidence>
<evidence type="ECO:0000256" key="5">
    <source>
        <dbReference type="ARBA" id="ARBA00022946"/>
    </source>
</evidence>
<dbReference type="Proteomes" id="UP000612680">
    <property type="component" value="Chromosome"/>
</dbReference>
<dbReference type="Gene3D" id="3.50.50.100">
    <property type="match status" value="1"/>
</dbReference>
<dbReference type="PRINTS" id="PR00411">
    <property type="entry name" value="PNDRDTASEI"/>
</dbReference>
<dbReference type="InterPro" id="IPR036188">
    <property type="entry name" value="FAD/NAD-bd_sf"/>
</dbReference>
<dbReference type="RefSeq" id="WP_204660091.1">
    <property type="nucleotide sequence ID" value="NZ_CP056775.1"/>
</dbReference>
<evidence type="ECO:0000256" key="1">
    <source>
        <dbReference type="ARBA" id="ARBA00005272"/>
    </source>
</evidence>
<keyword evidence="9" id="KW-0472">Membrane</keyword>